<dbReference type="InterPro" id="IPR004788">
    <property type="entry name" value="Ribose5P_isomerase_type_A"/>
</dbReference>
<evidence type="ECO:0000256" key="3">
    <source>
        <dbReference type="ARBA" id="ARBA00029734"/>
    </source>
</evidence>
<dbReference type="STRING" id="1423806.FD15_GL002029"/>
<accession>A0A023CUJ6</accession>
<dbReference type="PANTHER" id="PTHR11934">
    <property type="entry name" value="RIBOSE-5-PHOSPHATE ISOMERASE"/>
    <property type="match status" value="1"/>
</dbReference>
<keyword evidence="2 4" id="KW-0413">Isomerase</keyword>
<evidence type="ECO:0000256" key="2">
    <source>
        <dbReference type="ARBA" id="ARBA00023235"/>
    </source>
</evidence>
<sequence length="224" mass="24587">MKTIIDAALAMLRPHMTISLGGGSNVSKLAQEIATVHNLPLTICTPSELTKLKCEQLGLSVSPLSQITSVDFAFDGCDSADYQLNLLKSNGGIHTLEKIYAQTATEYIILTPFSRIKPQLDHRVPLTLEVLADAVSQVLQLTSHLGLKAQQRKDQTVASFARTPNGNRLIDCYAVSWQNIENLNFELRQFNGVVGTSYFSNTATAIITTLDNKEVKLIRKGDLK</sequence>
<dbReference type="RefSeq" id="WP_034987008.1">
    <property type="nucleotide sequence ID" value="NZ_AYZF01000017.1"/>
</dbReference>
<comment type="caution">
    <text evidence="4">The sequence shown here is derived from an EMBL/GenBank/DDBJ whole genome shotgun (WGS) entry which is preliminary data.</text>
</comment>
<dbReference type="SUPFAM" id="SSF100950">
    <property type="entry name" value="NagB/RpiA/CoA transferase-like"/>
    <property type="match status" value="1"/>
</dbReference>
<protein>
    <recommendedName>
        <fullName evidence="1">ribose-5-phosphate isomerase</fullName>
        <ecNumber evidence="1">5.3.1.6</ecNumber>
    </recommendedName>
    <alternativeName>
        <fullName evidence="3">Phosphoriboisomerase</fullName>
    </alternativeName>
</protein>
<dbReference type="Gene3D" id="3.30.70.260">
    <property type="match status" value="1"/>
</dbReference>
<dbReference type="GO" id="GO:0005829">
    <property type="term" value="C:cytosol"/>
    <property type="evidence" value="ECO:0007669"/>
    <property type="project" value="TreeGrafter"/>
</dbReference>
<dbReference type="GO" id="GO:0004751">
    <property type="term" value="F:ribose-5-phosphate isomerase activity"/>
    <property type="evidence" value="ECO:0007669"/>
    <property type="project" value="UniProtKB-EC"/>
</dbReference>
<dbReference type="SUPFAM" id="SSF75445">
    <property type="entry name" value="D-ribose-5-phosphate isomerase (RpiA), lid domain"/>
    <property type="match status" value="1"/>
</dbReference>
<gene>
    <name evidence="4" type="ORF">FD15_GL002029</name>
</gene>
<dbReference type="EC" id="5.3.1.6" evidence="1"/>
<reference evidence="4 5" key="1">
    <citation type="journal article" date="2015" name="Genome Announc.">
        <title>Expanding the biotechnology potential of lactobacilli through comparative genomics of 213 strains and associated genera.</title>
        <authorList>
            <person name="Sun Z."/>
            <person name="Harris H.M."/>
            <person name="McCann A."/>
            <person name="Guo C."/>
            <person name="Argimon S."/>
            <person name="Zhang W."/>
            <person name="Yang X."/>
            <person name="Jeffery I.B."/>
            <person name="Cooney J.C."/>
            <person name="Kagawa T.F."/>
            <person name="Liu W."/>
            <person name="Song Y."/>
            <person name="Salvetti E."/>
            <person name="Wrobel A."/>
            <person name="Rasinkangas P."/>
            <person name="Parkhill J."/>
            <person name="Rea M.C."/>
            <person name="O'Sullivan O."/>
            <person name="Ritari J."/>
            <person name="Douillard F.P."/>
            <person name="Paul Ross R."/>
            <person name="Yang R."/>
            <person name="Briner A.E."/>
            <person name="Felis G.E."/>
            <person name="de Vos W.M."/>
            <person name="Barrangou R."/>
            <person name="Klaenhammer T.R."/>
            <person name="Caufield P.W."/>
            <person name="Cui Y."/>
            <person name="Zhang H."/>
            <person name="O'Toole P.W."/>
        </authorList>
    </citation>
    <scope>NUCLEOTIDE SEQUENCE [LARGE SCALE GENOMIC DNA]</scope>
    <source>
        <strain evidence="4 5">DSM 21376</strain>
    </source>
</reference>
<dbReference type="Proteomes" id="UP000050961">
    <property type="component" value="Unassembled WGS sequence"/>
</dbReference>
<dbReference type="eggNOG" id="COG0120">
    <property type="taxonomic scope" value="Bacteria"/>
</dbReference>
<evidence type="ECO:0000313" key="5">
    <source>
        <dbReference type="Proteomes" id="UP000050961"/>
    </source>
</evidence>
<dbReference type="AlphaFoldDB" id="A0A023CUJ6"/>
<dbReference type="PANTHER" id="PTHR11934:SF0">
    <property type="entry name" value="RIBOSE-5-PHOSPHATE ISOMERASE"/>
    <property type="match status" value="1"/>
</dbReference>
<name>A0A023CUJ6_9LACO</name>
<dbReference type="GO" id="GO:0006014">
    <property type="term" value="P:D-ribose metabolic process"/>
    <property type="evidence" value="ECO:0007669"/>
    <property type="project" value="TreeGrafter"/>
</dbReference>
<evidence type="ECO:0000313" key="4">
    <source>
        <dbReference type="EMBL" id="KRN05474.1"/>
    </source>
</evidence>
<dbReference type="OrthoDB" id="5870696at2"/>
<evidence type="ECO:0000256" key="1">
    <source>
        <dbReference type="ARBA" id="ARBA00011959"/>
    </source>
</evidence>
<dbReference type="Pfam" id="PF06026">
    <property type="entry name" value="Rib_5-P_isom_A"/>
    <property type="match status" value="1"/>
</dbReference>
<dbReference type="Gene3D" id="3.40.50.1360">
    <property type="match status" value="1"/>
</dbReference>
<organism evidence="4 5">
    <name type="scientific">Liquorilactobacillus sucicola DSM 21376 = JCM 15457</name>
    <dbReference type="NCBI Taxonomy" id="1423806"/>
    <lineage>
        <taxon>Bacteria</taxon>
        <taxon>Bacillati</taxon>
        <taxon>Bacillota</taxon>
        <taxon>Bacilli</taxon>
        <taxon>Lactobacillales</taxon>
        <taxon>Lactobacillaceae</taxon>
        <taxon>Liquorilactobacillus</taxon>
    </lineage>
</organism>
<dbReference type="EMBL" id="AYZF01000017">
    <property type="protein sequence ID" value="KRN05474.1"/>
    <property type="molecule type" value="Genomic_DNA"/>
</dbReference>
<keyword evidence="5" id="KW-1185">Reference proteome</keyword>
<proteinExistence type="predicted"/>
<dbReference type="InterPro" id="IPR037171">
    <property type="entry name" value="NagB/RpiA_transferase-like"/>
</dbReference>
<dbReference type="GO" id="GO:0009052">
    <property type="term" value="P:pentose-phosphate shunt, non-oxidative branch"/>
    <property type="evidence" value="ECO:0007669"/>
    <property type="project" value="InterPro"/>
</dbReference>
<dbReference type="PATRIC" id="fig|1423806.3.peg.2066"/>